<accession>A0AA96LJJ7</accession>
<dbReference type="AlphaFoldDB" id="A0AA96LJJ7"/>
<dbReference type="InterPro" id="IPR009492">
    <property type="entry name" value="TniQ"/>
</dbReference>
<dbReference type="KEGG" id="proo:MJB10_18295"/>
<name>A0AA96LJJ7_9BACL</name>
<gene>
    <name evidence="2" type="ORF">MJB10_18295</name>
</gene>
<sequence length="386" mass="45692">MRIFIQIKHLKNQLDIYPDESISGYLFRLSQSNHYHNINYLSKYLCLSFYQAQNNQFHRESLSKLNDLNGGLVNFGLNNGFELEERIGSDLYTKILMRNKVKYCPLCIQDKYYHRTIWMLVPCHLCIEHKVKLVDQCPNCDCFISMAAFINQKCAKCFFEFVETEPIVIGNNIFVESQMQISYGFWNDNFKVIKNCNFVNFLKLAFHSFHLLNGAPDYISLTLENLSIFHNRSKGEKSGFMLATAIANVYWMYNEFPNHFLIVLDNFITRNRGQLNYEKLKAFDELFGVKDFLWVQEAYDAYFINQVDRGKIRRDFSIFKKNPHLLTKRTNVRREEVRQLTGIAYEKLEELSDYQELKLEKILSNGISRYLVEKATLDNYLIERSH</sequence>
<dbReference type="Proteomes" id="UP001304650">
    <property type="component" value="Chromosome"/>
</dbReference>
<dbReference type="EMBL" id="CP130319">
    <property type="protein sequence ID" value="WNR43052.1"/>
    <property type="molecule type" value="Genomic_DNA"/>
</dbReference>
<evidence type="ECO:0000259" key="1">
    <source>
        <dbReference type="Pfam" id="PF06527"/>
    </source>
</evidence>
<proteinExistence type="predicted"/>
<organism evidence="2 3">
    <name type="scientific">Paenibacillus roseopurpureus</name>
    <dbReference type="NCBI Taxonomy" id="2918901"/>
    <lineage>
        <taxon>Bacteria</taxon>
        <taxon>Bacillati</taxon>
        <taxon>Bacillota</taxon>
        <taxon>Bacilli</taxon>
        <taxon>Bacillales</taxon>
        <taxon>Paenibacillaceae</taxon>
        <taxon>Paenibacillus</taxon>
    </lineage>
</organism>
<dbReference type="Pfam" id="PF06527">
    <property type="entry name" value="TniQ"/>
    <property type="match status" value="1"/>
</dbReference>
<evidence type="ECO:0000313" key="2">
    <source>
        <dbReference type="EMBL" id="WNR43052.1"/>
    </source>
</evidence>
<dbReference type="RefSeq" id="WP_314796997.1">
    <property type="nucleotide sequence ID" value="NZ_CP130319.1"/>
</dbReference>
<protein>
    <submittedName>
        <fullName evidence="2">TniQ family protein</fullName>
    </submittedName>
</protein>
<feature type="domain" description="TniQ" evidence="1">
    <location>
        <begin position="15"/>
        <end position="133"/>
    </location>
</feature>
<reference evidence="2" key="1">
    <citation type="submission" date="2022-02" db="EMBL/GenBank/DDBJ databases">
        <title>Paenibacillus sp. MBLB1832 Whole Genome Shotgun Sequencing.</title>
        <authorList>
            <person name="Hwang C.Y."/>
            <person name="Cho E.-S."/>
            <person name="Seo M.-J."/>
        </authorList>
    </citation>
    <scope>NUCLEOTIDE SEQUENCE</scope>
    <source>
        <strain evidence="2">MBLB1832</strain>
    </source>
</reference>
<evidence type="ECO:0000313" key="3">
    <source>
        <dbReference type="Proteomes" id="UP001304650"/>
    </source>
</evidence>
<keyword evidence="3" id="KW-1185">Reference proteome</keyword>